<evidence type="ECO:0000313" key="5">
    <source>
        <dbReference type="Proteomes" id="UP001209083"/>
    </source>
</evidence>
<dbReference type="CDD" id="cd00838">
    <property type="entry name" value="MPP_superfamily"/>
    <property type="match status" value="1"/>
</dbReference>
<evidence type="ECO:0000256" key="2">
    <source>
        <dbReference type="SAM" id="Phobius"/>
    </source>
</evidence>
<feature type="transmembrane region" description="Helical" evidence="2">
    <location>
        <begin position="21"/>
        <end position="42"/>
    </location>
</feature>
<dbReference type="SUPFAM" id="SSF56300">
    <property type="entry name" value="Metallo-dependent phosphatases"/>
    <property type="match status" value="1"/>
</dbReference>
<dbReference type="Pfam" id="PF00149">
    <property type="entry name" value="Metallophos"/>
    <property type="match status" value="1"/>
</dbReference>
<dbReference type="Gene3D" id="3.60.21.10">
    <property type="match status" value="1"/>
</dbReference>
<keyword evidence="5" id="KW-1185">Reference proteome</keyword>
<keyword evidence="2" id="KW-1133">Transmembrane helix</keyword>
<dbReference type="InterPro" id="IPR051158">
    <property type="entry name" value="Metallophosphoesterase_sf"/>
</dbReference>
<dbReference type="InterPro" id="IPR029052">
    <property type="entry name" value="Metallo-depent_PP-like"/>
</dbReference>
<dbReference type="PANTHER" id="PTHR31302">
    <property type="entry name" value="TRANSMEMBRANE PROTEIN WITH METALLOPHOSPHOESTERASE DOMAIN-RELATED"/>
    <property type="match status" value="1"/>
</dbReference>
<dbReference type="EMBL" id="CP090958">
    <property type="protein sequence ID" value="WGW10925.1"/>
    <property type="molecule type" value="Genomic_DNA"/>
</dbReference>
<dbReference type="Proteomes" id="UP001209083">
    <property type="component" value="Chromosome"/>
</dbReference>
<protein>
    <submittedName>
        <fullName evidence="4">Metallophosphoesterase family protein</fullName>
    </submittedName>
</protein>
<evidence type="ECO:0000313" key="4">
    <source>
        <dbReference type="EMBL" id="WGW10925.1"/>
    </source>
</evidence>
<feature type="region of interest" description="Disordered" evidence="1">
    <location>
        <begin position="569"/>
        <end position="594"/>
    </location>
</feature>
<keyword evidence="2" id="KW-0812">Transmembrane</keyword>
<dbReference type="RefSeq" id="WP_349637707.1">
    <property type="nucleotide sequence ID" value="NZ_CP090958.1"/>
</dbReference>
<dbReference type="PANTHER" id="PTHR31302:SF0">
    <property type="entry name" value="TRANSMEMBRANE PROTEIN WITH METALLOPHOSPHOESTERASE DOMAIN"/>
    <property type="match status" value="1"/>
</dbReference>
<evidence type="ECO:0000259" key="3">
    <source>
        <dbReference type="Pfam" id="PF00149"/>
    </source>
</evidence>
<feature type="domain" description="Calcineurin-like phosphoesterase" evidence="3">
    <location>
        <begin position="332"/>
        <end position="499"/>
    </location>
</feature>
<evidence type="ECO:0000256" key="1">
    <source>
        <dbReference type="SAM" id="MobiDB-lite"/>
    </source>
</evidence>
<organism evidence="4 5">
    <name type="scientific">Saxibacter everestensis</name>
    <dbReference type="NCBI Taxonomy" id="2909229"/>
    <lineage>
        <taxon>Bacteria</taxon>
        <taxon>Bacillati</taxon>
        <taxon>Actinomycetota</taxon>
        <taxon>Actinomycetes</taxon>
        <taxon>Micrococcales</taxon>
        <taxon>Brevibacteriaceae</taxon>
        <taxon>Saxibacter</taxon>
    </lineage>
</organism>
<dbReference type="InterPro" id="IPR004843">
    <property type="entry name" value="Calcineurin-like_PHP"/>
</dbReference>
<feature type="transmembrane region" description="Helical" evidence="2">
    <location>
        <begin position="141"/>
        <end position="159"/>
    </location>
</feature>
<accession>A0ABY8QRZ0</accession>
<feature type="compositionally biased region" description="Low complexity" evidence="1">
    <location>
        <begin position="289"/>
        <end position="298"/>
    </location>
</feature>
<sequence length="594" mass="62562">MQLPGPDFFKRERIAAWLRPRRIATITVTLLVLALIVAPWAVTSAKVTENFGPHDASYSLTTDGLFTVDLGPLGSIEMPMKQIPAPLGVRIDVQEIPAGLSAVGKPNTIDDLGRDVDSYATFFNSPQTQIDAVTRALTMNILLRLVVGTVLLAAVIIAIRAALGRSRRAELVGYFRSRPVLFAGSATVLASALLIGMAVAAPTRPESFEADPLFDGTPLAGARVTGRLSSVVDQVGGLVADYYKENESFYSDALKNLNLVLGAESGTSGRLALPDGVSIVDPDAPEGPSSSASASAEARASESAKPDPSESEAEPSLEGSQPLQIDPAKVVTFLVVSDVHCNVGMSRVIGKVAEARRVDAVIDAGDVTMTGTPAEAYCVDSMTSALPKGVDKVFVKGNHDSAETVAQEADEGVTVLDGEPVEVQGIRILGDDDPRRTVFGEGSKPTGKETVGTLSRRLADTACDSRESIDLLLIHDPVAGADTLDRGCAPLQISGHWHRRLGPEQYGQGIRYVNSTTGGALANALTPGPLRMNAEMTLFRFDSETGRAVDYQIVTVTPDREVTVGQWTPMPIPKPSAAEVEGAMPESGSPEGGG</sequence>
<feature type="compositionally biased region" description="Basic and acidic residues" evidence="1">
    <location>
        <begin position="299"/>
        <end position="308"/>
    </location>
</feature>
<name>A0ABY8QRZ0_9MICO</name>
<reference evidence="4 5" key="1">
    <citation type="submission" date="2023-05" db="EMBL/GenBank/DDBJ databases">
        <title>Lithophilousrod everest ZFBP1038 complete genpme.</title>
        <authorList>
            <person name="Tian M."/>
        </authorList>
    </citation>
    <scope>NUCLEOTIDE SEQUENCE [LARGE SCALE GENOMIC DNA]</scope>
    <source>
        <strain evidence="4 5">ZFBP1038</strain>
    </source>
</reference>
<proteinExistence type="predicted"/>
<gene>
    <name evidence="4" type="ORF">LWF01_12490</name>
</gene>
<feature type="transmembrane region" description="Helical" evidence="2">
    <location>
        <begin position="180"/>
        <end position="201"/>
    </location>
</feature>
<keyword evidence="2" id="KW-0472">Membrane</keyword>
<feature type="region of interest" description="Disordered" evidence="1">
    <location>
        <begin position="274"/>
        <end position="322"/>
    </location>
</feature>